<gene>
    <name evidence="2" type="ORF">IAR55_006735</name>
</gene>
<organism evidence="2 3">
    <name type="scientific">Kwoniella newhampshirensis</name>
    <dbReference type="NCBI Taxonomy" id="1651941"/>
    <lineage>
        <taxon>Eukaryota</taxon>
        <taxon>Fungi</taxon>
        <taxon>Dikarya</taxon>
        <taxon>Basidiomycota</taxon>
        <taxon>Agaricomycotina</taxon>
        <taxon>Tremellomycetes</taxon>
        <taxon>Tremellales</taxon>
        <taxon>Cryptococcaceae</taxon>
        <taxon>Kwoniella</taxon>
    </lineage>
</organism>
<dbReference type="EMBL" id="JBCAWK010000014">
    <property type="protein sequence ID" value="KAK8843943.1"/>
    <property type="molecule type" value="Genomic_DNA"/>
</dbReference>
<dbReference type="SUPFAM" id="SSF54909">
    <property type="entry name" value="Dimeric alpha+beta barrel"/>
    <property type="match status" value="1"/>
</dbReference>
<dbReference type="PROSITE" id="PS51725">
    <property type="entry name" value="ABM"/>
    <property type="match status" value="1"/>
</dbReference>
<dbReference type="PANTHER" id="PTHR40624">
    <property type="entry name" value="BIOSYNTHESIS MONOOXYGENASE, PUTATIVE (AFU_ORTHOLOGUE AFUA_1G12025)-RELATED"/>
    <property type="match status" value="1"/>
</dbReference>
<dbReference type="PANTHER" id="PTHR40624:SF1">
    <property type="entry name" value="BIOSYNTHESIS MONOOXYGENASE, PUTATIVE (AFU_ORTHOLOGUE AFUA_1G12025)-RELATED"/>
    <property type="match status" value="1"/>
</dbReference>
<evidence type="ECO:0000313" key="2">
    <source>
        <dbReference type="EMBL" id="KAK8843943.1"/>
    </source>
</evidence>
<feature type="domain" description="ABM" evidence="1">
    <location>
        <begin position="4"/>
        <end position="94"/>
    </location>
</feature>
<dbReference type="Gene3D" id="3.30.70.100">
    <property type="match status" value="1"/>
</dbReference>
<protein>
    <recommendedName>
        <fullName evidence="1">ABM domain-containing protein</fullName>
    </recommendedName>
</protein>
<keyword evidence="3" id="KW-1185">Reference proteome</keyword>
<evidence type="ECO:0000259" key="1">
    <source>
        <dbReference type="PROSITE" id="PS51725"/>
    </source>
</evidence>
<name>A0AAW0YDV9_9TREE</name>
<proteinExistence type="predicted"/>
<dbReference type="InterPro" id="IPR011008">
    <property type="entry name" value="Dimeric_a/b-barrel"/>
</dbReference>
<dbReference type="RefSeq" id="XP_066799507.1">
    <property type="nucleotide sequence ID" value="XM_066949815.1"/>
</dbReference>
<comment type="caution">
    <text evidence="2">The sequence shown here is derived from an EMBL/GenBank/DDBJ whole genome shotgun (WGS) entry which is preliminary data.</text>
</comment>
<dbReference type="GeneID" id="92183993"/>
<evidence type="ECO:0000313" key="3">
    <source>
        <dbReference type="Proteomes" id="UP001388673"/>
    </source>
</evidence>
<reference evidence="2 3" key="1">
    <citation type="journal article" date="2024" name="bioRxiv">
        <title>Comparative genomics of Cryptococcus and Kwoniella reveals pathogenesis evolution and contrasting karyotype dynamics via intercentromeric recombination or chromosome fusion.</title>
        <authorList>
            <person name="Coelho M.A."/>
            <person name="David-Palma M."/>
            <person name="Shea T."/>
            <person name="Bowers K."/>
            <person name="McGinley-Smith S."/>
            <person name="Mohammad A.W."/>
            <person name="Gnirke A."/>
            <person name="Yurkov A.M."/>
            <person name="Nowrousian M."/>
            <person name="Sun S."/>
            <person name="Cuomo C.A."/>
            <person name="Heitman J."/>
        </authorList>
    </citation>
    <scope>NUCLEOTIDE SEQUENCE [LARGE SCALE GENOMIC DNA]</scope>
    <source>
        <strain evidence="2 3">CBS 13917</strain>
    </source>
</reference>
<dbReference type="InterPro" id="IPR007138">
    <property type="entry name" value="ABM_dom"/>
</dbReference>
<dbReference type="Pfam" id="PF03992">
    <property type="entry name" value="ABM"/>
    <property type="match status" value="1"/>
</dbReference>
<sequence length="97" mass="10708">MAGFVQFVTITTKQGAAPALLKHLKAITAEVAANEPGTVKYYSAQSQEDENKVYLWEQYDSDEALAKHREGTAYKAFAAAREEIFGSAIKLERLTPL</sequence>
<dbReference type="Proteomes" id="UP001388673">
    <property type="component" value="Unassembled WGS sequence"/>
</dbReference>
<dbReference type="KEGG" id="kne:92183993"/>
<dbReference type="AlphaFoldDB" id="A0AAW0YDV9"/>
<accession>A0AAW0YDV9</accession>